<evidence type="ECO:0000256" key="1">
    <source>
        <dbReference type="SAM" id="MobiDB-lite"/>
    </source>
</evidence>
<dbReference type="Proteomes" id="UP000515708">
    <property type="component" value="Chromosome"/>
</dbReference>
<reference evidence="2 3" key="1">
    <citation type="journal article" date="2020" name="Front. Microbiol.">
        <title>Design of Bacterial Strain-Specific qPCR Assays Using NGS Data and Publicly Available Resources and Its Application to Track Biocontrol Strains.</title>
        <authorList>
            <person name="Hernandez I."/>
            <person name="Sant C."/>
            <person name="Martinez R."/>
            <person name="Fernandez C."/>
        </authorList>
    </citation>
    <scope>NUCLEOTIDE SEQUENCE [LARGE SCALE GENOMIC DNA]</scope>
    <source>
        <strain evidence="2 3">B24</strain>
    </source>
</reference>
<evidence type="ECO:0000313" key="3">
    <source>
        <dbReference type="Proteomes" id="UP000515708"/>
    </source>
</evidence>
<dbReference type="EMBL" id="CP043732">
    <property type="protein sequence ID" value="QMU97841.1"/>
    <property type="molecule type" value="Genomic_DNA"/>
</dbReference>
<dbReference type="Pfam" id="PF19586">
    <property type="entry name" value="DUF6093"/>
    <property type="match status" value="1"/>
</dbReference>
<feature type="region of interest" description="Disordered" evidence="1">
    <location>
        <begin position="34"/>
        <end position="60"/>
    </location>
</feature>
<protein>
    <submittedName>
        <fullName evidence="2">Uncharacterized protein</fullName>
    </submittedName>
</protein>
<sequence length="143" mass="14754">MMLGADVAAALPELRAQAESRMSEKVTAGWLVDGTDPETGEPTQTVQTPVYPVPGDTSPDAGRARIRWASSTVSDAQGAGEPISVQEPVLSIPVGSPRLLDGMAVVVASSTADGLLVGRVFTVQGAPVSGQVTSHRYLLEEVG</sequence>
<evidence type="ECO:0000313" key="2">
    <source>
        <dbReference type="EMBL" id="QMU97841.1"/>
    </source>
</evidence>
<organism evidence="2 3">
    <name type="scientific">Microbacterium esteraromaticum</name>
    <dbReference type="NCBI Taxonomy" id="57043"/>
    <lineage>
        <taxon>Bacteria</taxon>
        <taxon>Bacillati</taxon>
        <taxon>Actinomycetota</taxon>
        <taxon>Actinomycetes</taxon>
        <taxon>Micrococcales</taxon>
        <taxon>Microbacteriaceae</taxon>
        <taxon>Microbacterium</taxon>
    </lineage>
</organism>
<name>A0A7D8ACQ6_9MICO</name>
<dbReference type="AlphaFoldDB" id="A0A7D8ACQ6"/>
<dbReference type="InterPro" id="IPR046075">
    <property type="entry name" value="DUF6093"/>
</dbReference>
<gene>
    <name evidence="2" type="ORF">FVO59_11965</name>
</gene>
<accession>A0A7D8ACQ6</accession>
<proteinExistence type="predicted"/>